<dbReference type="Pfam" id="PF00431">
    <property type="entry name" value="CUB"/>
    <property type="match status" value="2"/>
</dbReference>
<evidence type="ECO:0000256" key="4">
    <source>
        <dbReference type="ARBA" id="ARBA00022833"/>
    </source>
</evidence>
<protein>
    <recommendedName>
        <fullName evidence="9">Metalloendopeptidase</fullName>
        <ecNumber evidence="9">3.4.24.-</ecNumber>
    </recommendedName>
</protein>
<name>A0A2G8LFB0_STIJA</name>
<comment type="caution">
    <text evidence="12">The sequence shown here is derived from an EMBL/GenBank/DDBJ whole genome shotgun (WGS) entry which is preliminary data.</text>
</comment>
<keyword evidence="5 8" id="KW-0482">Metalloprotease</keyword>
<dbReference type="STRING" id="307972.A0A2G8LFB0"/>
<evidence type="ECO:0000256" key="6">
    <source>
        <dbReference type="ARBA" id="ARBA00023157"/>
    </source>
</evidence>
<keyword evidence="2 8" id="KW-0479">Metal-binding</keyword>
<dbReference type="PANTHER" id="PTHR10127">
    <property type="entry name" value="DISCOIDIN, CUB, EGF, LAMININ , AND ZINC METALLOPROTEASE DOMAIN CONTAINING"/>
    <property type="match status" value="1"/>
</dbReference>
<feature type="binding site" evidence="8">
    <location>
        <position position="68"/>
    </location>
    <ligand>
        <name>Zn(2+)</name>
        <dbReference type="ChEBI" id="CHEBI:29105"/>
        <note>catalytic</note>
    </ligand>
</feature>
<evidence type="ECO:0000256" key="7">
    <source>
        <dbReference type="PROSITE-ProRule" id="PRU00059"/>
    </source>
</evidence>
<dbReference type="SMART" id="SM00179">
    <property type="entry name" value="EGF_CA"/>
    <property type="match status" value="1"/>
</dbReference>
<keyword evidence="3 8" id="KW-0378">Hydrolase</keyword>
<keyword evidence="4 8" id="KW-0862">Zinc</keyword>
<evidence type="ECO:0000256" key="8">
    <source>
        <dbReference type="PROSITE-ProRule" id="PRU01211"/>
    </source>
</evidence>
<keyword evidence="13" id="KW-1185">Reference proteome</keyword>
<sequence>MILQAMRHWEKHTTSCLQFVERDQQEDYAFFTKGIGCCSSIGRNGGMQMVIIGYGCERFGTILHEIGHLVGFWHEQNRPDRDNYVTILPDNIIQSELHNFNKVTDDTVDSFDQPYDYNSIMHYGARVFGVNSKPTIQSKASQPLGQQIGLSVGDIVQTRILYRCTSISDCGGTIFQNQGFVMSPGFPHPYTTNQTCDWSVGVDTGHAMRIEFYHINMPAPPRVMTSLQGAIKNLNYPLPLPPESNQIWVITIREGLFVLLKVLDLDIAVSTRTGCHGDYLLILDGPHSYSDVITKLCQRQSHVGLVSSGQALRIELHLEPFGAADGQHTSLQAYYKARDVNECLVNNGGCSHACKNIFGSRLCGCRYGYRSIDSYKCEGWSNKLLGVDGEREGHLDV</sequence>
<dbReference type="Gene3D" id="2.10.25.10">
    <property type="entry name" value="Laminin"/>
    <property type="match status" value="1"/>
</dbReference>
<evidence type="ECO:0000259" key="11">
    <source>
        <dbReference type="PROSITE" id="PS51864"/>
    </source>
</evidence>
<dbReference type="InterPro" id="IPR000859">
    <property type="entry name" value="CUB_dom"/>
</dbReference>
<reference evidence="12 13" key="1">
    <citation type="journal article" date="2017" name="PLoS Biol.">
        <title>The sea cucumber genome provides insights into morphological evolution and visceral regeneration.</title>
        <authorList>
            <person name="Zhang X."/>
            <person name="Sun L."/>
            <person name="Yuan J."/>
            <person name="Sun Y."/>
            <person name="Gao Y."/>
            <person name="Zhang L."/>
            <person name="Li S."/>
            <person name="Dai H."/>
            <person name="Hamel J.F."/>
            <person name="Liu C."/>
            <person name="Yu Y."/>
            <person name="Liu S."/>
            <person name="Lin W."/>
            <person name="Guo K."/>
            <person name="Jin S."/>
            <person name="Xu P."/>
            <person name="Storey K.B."/>
            <person name="Huan P."/>
            <person name="Zhang T."/>
            <person name="Zhou Y."/>
            <person name="Zhang J."/>
            <person name="Lin C."/>
            <person name="Li X."/>
            <person name="Xing L."/>
            <person name="Huo D."/>
            <person name="Sun M."/>
            <person name="Wang L."/>
            <person name="Mercier A."/>
            <person name="Li F."/>
            <person name="Yang H."/>
            <person name="Xiang J."/>
        </authorList>
    </citation>
    <scope>NUCLEOTIDE SEQUENCE [LARGE SCALE GENOMIC DNA]</scope>
    <source>
        <strain evidence="12">Shaxun</strain>
        <tissue evidence="12">Muscle</tissue>
    </source>
</reference>
<dbReference type="PANTHER" id="PTHR10127:SF850">
    <property type="entry name" value="METALLOENDOPEPTIDASE"/>
    <property type="match status" value="1"/>
</dbReference>
<dbReference type="GO" id="GO:0005509">
    <property type="term" value="F:calcium ion binding"/>
    <property type="evidence" value="ECO:0007669"/>
    <property type="project" value="InterPro"/>
</dbReference>
<dbReference type="Proteomes" id="UP000230750">
    <property type="component" value="Unassembled WGS sequence"/>
</dbReference>
<dbReference type="OrthoDB" id="431034at2759"/>
<dbReference type="PROSITE" id="PS01180">
    <property type="entry name" value="CUB"/>
    <property type="match status" value="1"/>
</dbReference>
<dbReference type="InterPro" id="IPR006026">
    <property type="entry name" value="Peptidase_Metallo"/>
</dbReference>
<dbReference type="CDD" id="cd00041">
    <property type="entry name" value="CUB"/>
    <property type="match status" value="1"/>
</dbReference>
<dbReference type="GO" id="GO:0004222">
    <property type="term" value="F:metalloendopeptidase activity"/>
    <property type="evidence" value="ECO:0007669"/>
    <property type="project" value="UniProtKB-UniRule"/>
</dbReference>
<dbReference type="InterPro" id="IPR024079">
    <property type="entry name" value="MetalloPept_cat_dom_sf"/>
</dbReference>
<dbReference type="InterPro" id="IPR001881">
    <property type="entry name" value="EGF-like_Ca-bd_dom"/>
</dbReference>
<dbReference type="Gene3D" id="3.40.390.10">
    <property type="entry name" value="Collagenase (Catalytic Domain)"/>
    <property type="match status" value="1"/>
</dbReference>
<feature type="binding site" evidence="8">
    <location>
        <position position="64"/>
    </location>
    <ligand>
        <name>Zn(2+)</name>
        <dbReference type="ChEBI" id="CHEBI:29105"/>
        <note>catalytic</note>
    </ligand>
</feature>
<feature type="domain" description="CUB" evidence="10">
    <location>
        <begin position="170"/>
        <end position="338"/>
    </location>
</feature>
<comment type="caution">
    <text evidence="7">Lacks conserved residue(s) required for the propagation of feature annotation.</text>
</comment>
<evidence type="ECO:0000313" key="13">
    <source>
        <dbReference type="Proteomes" id="UP000230750"/>
    </source>
</evidence>
<proteinExistence type="predicted"/>
<feature type="binding site" evidence="8">
    <location>
        <position position="74"/>
    </location>
    <ligand>
        <name>Zn(2+)</name>
        <dbReference type="ChEBI" id="CHEBI:29105"/>
        <note>catalytic</note>
    </ligand>
</feature>
<dbReference type="SUPFAM" id="SSF49854">
    <property type="entry name" value="Spermadhesin, CUB domain"/>
    <property type="match status" value="2"/>
</dbReference>
<evidence type="ECO:0000259" key="10">
    <source>
        <dbReference type="PROSITE" id="PS01180"/>
    </source>
</evidence>
<organism evidence="12 13">
    <name type="scientific">Stichopus japonicus</name>
    <name type="common">Sea cucumber</name>
    <dbReference type="NCBI Taxonomy" id="307972"/>
    <lineage>
        <taxon>Eukaryota</taxon>
        <taxon>Metazoa</taxon>
        <taxon>Echinodermata</taxon>
        <taxon>Eleutherozoa</taxon>
        <taxon>Echinozoa</taxon>
        <taxon>Holothuroidea</taxon>
        <taxon>Aspidochirotacea</taxon>
        <taxon>Aspidochirotida</taxon>
        <taxon>Stichopodidae</taxon>
        <taxon>Apostichopus</taxon>
    </lineage>
</organism>
<dbReference type="InterPro" id="IPR034035">
    <property type="entry name" value="Astacin-like_dom"/>
</dbReference>
<dbReference type="AlphaFoldDB" id="A0A2G8LFB0"/>
<dbReference type="CDD" id="cd04280">
    <property type="entry name" value="ZnMc_astacin_like"/>
    <property type="match status" value="1"/>
</dbReference>
<dbReference type="Pfam" id="PF01400">
    <property type="entry name" value="Astacin"/>
    <property type="match status" value="1"/>
</dbReference>
<dbReference type="PROSITE" id="PS51864">
    <property type="entry name" value="ASTACIN"/>
    <property type="match status" value="1"/>
</dbReference>
<keyword evidence="1 8" id="KW-0645">Protease</keyword>
<dbReference type="SMART" id="SM00042">
    <property type="entry name" value="CUB"/>
    <property type="match status" value="1"/>
</dbReference>
<evidence type="ECO:0000256" key="3">
    <source>
        <dbReference type="ARBA" id="ARBA00022801"/>
    </source>
</evidence>
<dbReference type="SUPFAM" id="SSF55486">
    <property type="entry name" value="Metalloproteases ('zincins'), catalytic domain"/>
    <property type="match status" value="1"/>
</dbReference>
<dbReference type="SMART" id="SM00235">
    <property type="entry name" value="ZnMc"/>
    <property type="match status" value="1"/>
</dbReference>
<dbReference type="EC" id="3.4.24.-" evidence="9"/>
<dbReference type="SUPFAM" id="SSF57196">
    <property type="entry name" value="EGF/Laminin"/>
    <property type="match status" value="1"/>
</dbReference>
<dbReference type="PRINTS" id="PR00480">
    <property type="entry name" value="ASTACIN"/>
</dbReference>
<keyword evidence="6" id="KW-1015">Disulfide bond</keyword>
<feature type="domain" description="Peptidase M12A" evidence="11">
    <location>
        <begin position="1"/>
        <end position="165"/>
    </location>
</feature>
<comment type="cofactor">
    <cofactor evidence="8 9">
        <name>Zn(2+)</name>
        <dbReference type="ChEBI" id="CHEBI:29105"/>
    </cofactor>
    <text evidence="8 9">Binds 1 zinc ion per subunit.</text>
</comment>
<dbReference type="GO" id="GO:0008270">
    <property type="term" value="F:zinc ion binding"/>
    <property type="evidence" value="ECO:0007669"/>
    <property type="project" value="UniProtKB-UniRule"/>
</dbReference>
<evidence type="ECO:0000256" key="2">
    <source>
        <dbReference type="ARBA" id="ARBA00022723"/>
    </source>
</evidence>
<accession>A0A2G8LFB0</accession>
<dbReference type="InterPro" id="IPR035914">
    <property type="entry name" value="Sperma_CUB_dom_sf"/>
</dbReference>
<evidence type="ECO:0000256" key="1">
    <source>
        <dbReference type="ARBA" id="ARBA00022670"/>
    </source>
</evidence>
<gene>
    <name evidence="12" type="ORF">BSL78_04158</name>
</gene>
<feature type="active site" evidence="8">
    <location>
        <position position="65"/>
    </location>
</feature>
<dbReference type="GO" id="GO:0006508">
    <property type="term" value="P:proteolysis"/>
    <property type="evidence" value="ECO:0007669"/>
    <property type="project" value="UniProtKB-KW"/>
</dbReference>
<dbReference type="EMBL" id="MRZV01000098">
    <property type="protein sequence ID" value="PIK58941.1"/>
    <property type="molecule type" value="Genomic_DNA"/>
</dbReference>
<evidence type="ECO:0000313" key="12">
    <source>
        <dbReference type="EMBL" id="PIK58941.1"/>
    </source>
</evidence>
<evidence type="ECO:0000256" key="5">
    <source>
        <dbReference type="ARBA" id="ARBA00023049"/>
    </source>
</evidence>
<dbReference type="InterPro" id="IPR001506">
    <property type="entry name" value="Peptidase_M12A"/>
</dbReference>
<evidence type="ECO:0000256" key="9">
    <source>
        <dbReference type="RuleBase" id="RU361183"/>
    </source>
</evidence>
<dbReference type="Gene3D" id="2.60.120.290">
    <property type="entry name" value="Spermadhesin, CUB domain"/>
    <property type="match status" value="2"/>
</dbReference>